<dbReference type="InterPro" id="IPR001498">
    <property type="entry name" value="Impact_N"/>
</dbReference>
<dbReference type="GO" id="GO:0017111">
    <property type="term" value="F:ribonucleoside triphosphate phosphatase activity"/>
    <property type="evidence" value="ECO:0007669"/>
    <property type="project" value="UniProtKB-ARBA"/>
</dbReference>
<dbReference type="Pfam" id="PF01205">
    <property type="entry name" value="Impact_N"/>
    <property type="match status" value="1"/>
</dbReference>
<evidence type="ECO:0000259" key="3">
    <source>
        <dbReference type="Pfam" id="PF09186"/>
    </source>
</evidence>
<keyword evidence="5" id="KW-1185">Reference proteome</keyword>
<dbReference type="Proteomes" id="UP000198607">
    <property type="component" value="Unassembled WGS sequence"/>
</dbReference>
<dbReference type="GO" id="GO:0006446">
    <property type="term" value="P:regulation of translational initiation"/>
    <property type="evidence" value="ECO:0007669"/>
    <property type="project" value="TreeGrafter"/>
</dbReference>
<dbReference type="InterPro" id="IPR035647">
    <property type="entry name" value="EFG_III/V"/>
</dbReference>
<feature type="domain" description="UPF0029" evidence="3">
    <location>
        <begin position="134"/>
        <end position="189"/>
    </location>
</feature>
<dbReference type="InterPro" id="IPR020568">
    <property type="entry name" value="Ribosomal_Su5_D2-typ_SF"/>
</dbReference>
<dbReference type="GO" id="GO:0005737">
    <property type="term" value="C:cytoplasm"/>
    <property type="evidence" value="ECO:0007669"/>
    <property type="project" value="TreeGrafter"/>
</dbReference>
<dbReference type="InterPro" id="IPR036956">
    <property type="entry name" value="Impact_N_sf"/>
</dbReference>
<dbReference type="OrthoDB" id="9813771at2"/>
<dbReference type="GO" id="GO:0032561">
    <property type="term" value="F:guanyl ribonucleotide binding"/>
    <property type="evidence" value="ECO:0007669"/>
    <property type="project" value="UniProtKB-ARBA"/>
</dbReference>
<dbReference type="PANTHER" id="PTHR16301:SF20">
    <property type="entry name" value="IMPACT FAMILY MEMBER YIGZ"/>
    <property type="match status" value="1"/>
</dbReference>
<dbReference type="InterPro" id="IPR015269">
    <property type="entry name" value="UPF0029_Impact_C"/>
</dbReference>
<evidence type="ECO:0000313" key="5">
    <source>
        <dbReference type="Proteomes" id="UP000198607"/>
    </source>
</evidence>
<feature type="domain" description="Impact N-terminal" evidence="2">
    <location>
        <begin position="16"/>
        <end position="118"/>
    </location>
</feature>
<evidence type="ECO:0000313" key="4">
    <source>
        <dbReference type="EMBL" id="SDH86003.1"/>
    </source>
</evidence>
<sequence>MPKTLSAAVHSELIIRKSRFIGCVQPMANRPDAQKVVAELRARHPNANHVCWALLAGGQSAAVDDGEPSGTAGRPMLEVLRHQELEQVLATVIRYFGGVKLGASGLLRAYTDCIAHALLGAEKIDIVKTSILQCAVPYALEGLVRREVERIRASWLSIRHGEYVELEFALPDADAKMLIATLNEAAGGKIRWTTLQND</sequence>
<gene>
    <name evidence="4" type="ORF">SAMN05660652_02437</name>
</gene>
<dbReference type="Gene3D" id="3.30.230.30">
    <property type="entry name" value="Impact, N-terminal domain"/>
    <property type="match status" value="1"/>
</dbReference>
<proteinExistence type="inferred from homology"/>
<protein>
    <submittedName>
        <fullName evidence="4">Uncharacterized protein, YigZ family</fullName>
    </submittedName>
</protein>
<evidence type="ECO:0000256" key="1">
    <source>
        <dbReference type="ARBA" id="ARBA00007665"/>
    </source>
</evidence>
<accession>A0A1G8FV41</accession>
<evidence type="ECO:0000259" key="2">
    <source>
        <dbReference type="Pfam" id="PF01205"/>
    </source>
</evidence>
<dbReference type="RefSeq" id="WP_091938001.1">
    <property type="nucleotide sequence ID" value="NZ_FNCY01000009.1"/>
</dbReference>
<dbReference type="PANTHER" id="PTHR16301">
    <property type="entry name" value="IMPACT-RELATED"/>
    <property type="match status" value="1"/>
</dbReference>
<organism evidence="4 5">
    <name type="scientific">Propionivibrio dicarboxylicus</name>
    <dbReference type="NCBI Taxonomy" id="83767"/>
    <lineage>
        <taxon>Bacteria</taxon>
        <taxon>Pseudomonadati</taxon>
        <taxon>Pseudomonadota</taxon>
        <taxon>Betaproteobacteria</taxon>
        <taxon>Rhodocyclales</taxon>
        <taxon>Rhodocyclaceae</taxon>
        <taxon>Propionivibrio</taxon>
    </lineage>
</organism>
<dbReference type="Pfam" id="PF09186">
    <property type="entry name" value="DUF1949"/>
    <property type="match status" value="1"/>
</dbReference>
<dbReference type="SUPFAM" id="SSF54211">
    <property type="entry name" value="Ribosomal protein S5 domain 2-like"/>
    <property type="match status" value="1"/>
</dbReference>
<dbReference type="STRING" id="83767.SAMN05660652_02437"/>
<dbReference type="AlphaFoldDB" id="A0A1G8FV41"/>
<reference evidence="4 5" key="1">
    <citation type="submission" date="2016-10" db="EMBL/GenBank/DDBJ databases">
        <authorList>
            <person name="de Groot N.N."/>
        </authorList>
    </citation>
    <scope>NUCLEOTIDE SEQUENCE [LARGE SCALE GENOMIC DNA]</scope>
    <source>
        <strain evidence="4 5">DSM 5885</strain>
    </source>
</reference>
<dbReference type="InterPro" id="IPR023582">
    <property type="entry name" value="Impact"/>
</dbReference>
<dbReference type="EMBL" id="FNCY01000009">
    <property type="protein sequence ID" value="SDH86003.1"/>
    <property type="molecule type" value="Genomic_DNA"/>
</dbReference>
<name>A0A1G8FV41_9RHOO</name>
<comment type="similarity">
    <text evidence="1">Belongs to the IMPACT family.</text>
</comment>
<dbReference type="SUPFAM" id="SSF54980">
    <property type="entry name" value="EF-G C-terminal domain-like"/>
    <property type="match status" value="1"/>
</dbReference>